<feature type="region of interest" description="Disordered" evidence="5">
    <location>
        <begin position="1"/>
        <end position="74"/>
    </location>
</feature>
<dbReference type="Gene3D" id="3.30.40.10">
    <property type="entry name" value="Zinc/RING finger domain, C3HC4 (zinc finger)"/>
    <property type="match status" value="1"/>
</dbReference>
<evidence type="ECO:0000256" key="1">
    <source>
        <dbReference type="ARBA" id="ARBA00022723"/>
    </source>
</evidence>
<reference evidence="7 8" key="1">
    <citation type="journal article" date="2024" name="Nat. Commun.">
        <title>Phylogenomics reveals the evolutionary origins of lichenization in chlorophyte algae.</title>
        <authorList>
            <person name="Puginier C."/>
            <person name="Libourel C."/>
            <person name="Otte J."/>
            <person name="Skaloud P."/>
            <person name="Haon M."/>
            <person name="Grisel S."/>
            <person name="Petersen M."/>
            <person name="Berrin J.G."/>
            <person name="Delaux P.M."/>
            <person name="Dal Grande F."/>
            <person name="Keller J."/>
        </authorList>
    </citation>
    <scope>NUCLEOTIDE SEQUENCE [LARGE SCALE GENOMIC DNA]</scope>
    <source>
        <strain evidence="7 8">SAG 2036</strain>
    </source>
</reference>
<dbReference type="CDD" id="cd15566">
    <property type="entry name" value="PHD3_NSD"/>
    <property type="match status" value="1"/>
</dbReference>
<sequence length="646" mass="71870">MSQCPPVHNPKRRRLTKARDLEGDTKTLSHDSAMPSSGPERASTSVPASVPAASQRPGGDAQALLTEAAAGPSAVDDMEDHAYDAEDAPDEQNAAAEVERYNDTQCAECDDGGIAMQCDGGCQRSFHFYVPAPAGRRDEDALEHEVTVPDVAICNPLAMPSELSNACHGDARPWQCPNCFTGVHQCFSCKKEGRSRAWESGGQEVYRCSLPACTYYYHANCAHMTKEQKEGLFVCPLHNCAQCKKGPDWSISHGRGLLIPCRRCPTAYHQQCLPPKLRSADPQRVWIPAREENGELKGGDDQQVEVEVMYCHRHTIDPDKDQPGHRKPIIHPDLLKQWHYHLASSYPWLQWSKDFLRDRRRQQQQEEEQEEDPSATAKVSLKSPPDAAKAPASTTATASQKAVKRKAAEAGVSTLQPPVKRQPTMKLGEADKKAYSSTAAAKKRAADVVAAGRAHESMEVVLRNARKPEPYATPSTNTVTQAQLDSWRKALDGATNALARGNKPEAQRQWLPHHIVTSMLQREDQMRISLAPFLHASRYTSYGRHFTLTPMLKLLSEQLVPFMDHEDTVVDFSCGANEWVPLMKRECAKHGKQCRGRSFDIITPMDVQDYVQKSWFDVRDRGHQPRTPEGPLEMVANLGSRAIRPP</sequence>
<keyword evidence="8" id="KW-1185">Reference proteome</keyword>
<evidence type="ECO:0000256" key="4">
    <source>
        <dbReference type="ARBA" id="ARBA00022833"/>
    </source>
</evidence>
<keyword evidence="1" id="KW-0479">Metal-binding</keyword>
<keyword evidence="2" id="KW-0677">Repeat</keyword>
<evidence type="ECO:0000313" key="8">
    <source>
        <dbReference type="Proteomes" id="UP001465755"/>
    </source>
</evidence>
<feature type="compositionally biased region" description="Low complexity" evidence="5">
    <location>
        <begin position="382"/>
        <end position="401"/>
    </location>
</feature>
<dbReference type="GO" id="GO:0006338">
    <property type="term" value="P:chromatin remodeling"/>
    <property type="evidence" value="ECO:0007669"/>
    <property type="project" value="UniProtKB-ARBA"/>
</dbReference>
<dbReference type="Proteomes" id="UP001465755">
    <property type="component" value="Unassembled WGS sequence"/>
</dbReference>
<keyword evidence="4" id="KW-0862">Zinc</keyword>
<dbReference type="GO" id="GO:0008270">
    <property type="term" value="F:zinc ion binding"/>
    <property type="evidence" value="ECO:0007669"/>
    <property type="project" value="UniProtKB-KW"/>
</dbReference>
<dbReference type="SMART" id="SM00249">
    <property type="entry name" value="PHD"/>
    <property type="match status" value="3"/>
</dbReference>
<evidence type="ECO:0000256" key="5">
    <source>
        <dbReference type="SAM" id="MobiDB-lite"/>
    </source>
</evidence>
<feature type="domain" description="Zinc finger PHD-type" evidence="6">
    <location>
        <begin position="185"/>
        <end position="239"/>
    </location>
</feature>
<proteinExistence type="predicted"/>
<dbReference type="Pfam" id="PF26055">
    <property type="entry name" value="Mtase_EDM2"/>
    <property type="match status" value="1"/>
</dbReference>
<dbReference type="InterPro" id="IPR011011">
    <property type="entry name" value="Znf_FYVE_PHD"/>
</dbReference>
<feature type="domain" description="Zinc finger PHD-type" evidence="6">
    <location>
        <begin position="105"/>
        <end position="180"/>
    </location>
</feature>
<evidence type="ECO:0000256" key="2">
    <source>
        <dbReference type="ARBA" id="ARBA00022737"/>
    </source>
</evidence>
<dbReference type="PANTHER" id="PTHR46235">
    <property type="entry name" value="PHD FINGER-CONTAINING PROTEIN DDB_G0268158"/>
    <property type="match status" value="1"/>
</dbReference>
<keyword evidence="3" id="KW-0863">Zinc-finger</keyword>
<feature type="region of interest" description="Disordered" evidence="5">
    <location>
        <begin position="359"/>
        <end position="431"/>
    </location>
</feature>
<evidence type="ECO:0000256" key="3">
    <source>
        <dbReference type="ARBA" id="ARBA00022771"/>
    </source>
</evidence>
<gene>
    <name evidence="7" type="ORF">WJX73_003070</name>
</gene>
<dbReference type="InterPro" id="IPR055197">
    <property type="entry name" value="PHDvar_NSD"/>
</dbReference>
<dbReference type="InterPro" id="IPR013083">
    <property type="entry name" value="Znf_RING/FYVE/PHD"/>
</dbReference>
<comment type="caution">
    <text evidence="7">The sequence shown here is derived from an EMBL/GenBank/DDBJ whole genome shotgun (WGS) entry which is preliminary data.</text>
</comment>
<evidence type="ECO:0000259" key="6">
    <source>
        <dbReference type="SMART" id="SM00249"/>
    </source>
</evidence>
<dbReference type="InterPro" id="IPR058939">
    <property type="entry name" value="Mtase_EDM2"/>
</dbReference>
<dbReference type="AlphaFoldDB" id="A0AAW1NST3"/>
<dbReference type="InterPro" id="IPR001965">
    <property type="entry name" value="Znf_PHD"/>
</dbReference>
<name>A0AAW1NST3_9CHLO</name>
<dbReference type="Pfam" id="PF22908">
    <property type="entry name" value="PHD_NSD"/>
    <property type="match status" value="1"/>
</dbReference>
<dbReference type="CDD" id="cd15565">
    <property type="entry name" value="PHD2_NSD"/>
    <property type="match status" value="1"/>
</dbReference>
<protein>
    <recommendedName>
        <fullName evidence="6">Zinc finger PHD-type domain-containing protein</fullName>
    </recommendedName>
</protein>
<dbReference type="SUPFAM" id="SSF57903">
    <property type="entry name" value="FYVE/PHD zinc finger"/>
    <property type="match status" value="1"/>
</dbReference>
<organism evidence="7 8">
    <name type="scientific">Symbiochloris irregularis</name>
    <dbReference type="NCBI Taxonomy" id="706552"/>
    <lineage>
        <taxon>Eukaryota</taxon>
        <taxon>Viridiplantae</taxon>
        <taxon>Chlorophyta</taxon>
        <taxon>core chlorophytes</taxon>
        <taxon>Trebouxiophyceae</taxon>
        <taxon>Trebouxiales</taxon>
        <taxon>Trebouxiaceae</taxon>
        <taxon>Symbiochloris</taxon>
    </lineage>
</organism>
<dbReference type="PANTHER" id="PTHR46235:SF3">
    <property type="entry name" value="PHD FINGER-CONTAINING PROTEIN DDB_G0268158"/>
    <property type="match status" value="1"/>
</dbReference>
<evidence type="ECO:0000313" key="7">
    <source>
        <dbReference type="EMBL" id="KAK9794309.1"/>
    </source>
</evidence>
<accession>A0AAW1NST3</accession>
<dbReference type="Pfam" id="PF23004">
    <property type="entry name" value="PHDvar_NSD"/>
    <property type="match status" value="1"/>
</dbReference>
<feature type="compositionally biased region" description="Low complexity" evidence="5">
    <location>
        <begin position="42"/>
        <end position="54"/>
    </location>
</feature>
<dbReference type="EMBL" id="JALJOQ010000141">
    <property type="protein sequence ID" value="KAK9794309.1"/>
    <property type="molecule type" value="Genomic_DNA"/>
</dbReference>
<feature type="compositionally biased region" description="Basic and acidic residues" evidence="5">
    <location>
        <begin position="17"/>
        <end position="29"/>
    </location>
</feature>
<dbReference type="InterPro" id="IPR055198">
    <property type="entry name" value="NSD_PHD"/>
</dbReference>
<feature type="domain" description="Zinc finger PHD-type" evidence="6">
    <location>
        <begin position="240"/>
        <end position="315"/>
    </location>
</feature>